<reference evidence="1 2" key="1">
    <citation type="journal article" date="2011" name="PLoS Genet.">
        <title>Azospirillum genomes reveal transition of bacteria from aquatic to terrestrial environments.</title>
        <authorList>
            <person name="Wisniewski-Dye F."/>
            <person name="Borziak K."/>
            <person name="Khalsa-Moyers G."/>
            <person name="Alexandre G."/>
            <person name="Sukharnikov L.O."/>
            <person name="Wuichet K."/>
            <person name="Hurst G.B."/>
            <person name="McDonald W.H."/>
            <person name="Robertson J.S."/>
            <person name="Barbe V."/>
            <person name="Calteau A."/>
            <person name="Rouy Z."/>
            <person name="Mangenot S."/>
            <person name="Prigent-Combaret C."/>
            <person name="Normand P."/>
            <person name="Boyer M."/>
            <person name="Siguier P."/>
            <person name="Dessaux Y."/>
            <person name="Elmerich C."/>
            <person name="Condemine G."/>
            <person name="Krishnen G."/>
            <person name="Kennedy I."/>
            <person name="Paterson A.H."/>
            <person name="Gonzalez V."/>
            <person name="Mavingui P."/>
            <person name="Zhulin I.B."/>
        </authorList>
    </citation>
    <scope>NUCLEOTIDE SEQUENCE [LARGE SCALE GENOMIC DNA]</scope>
    <source>
        <strain evidence="1 2">Sp245</strain>
    </source>
</reference>
<organism evidence="1 2">
    <name type="scientific">Azospirillum baldaniorum</name>
    <dbReference type="NCBI Taxonomy" id="1064539"/>
    <lineage>
        <taxon>Bacteria</taxon>
        <taxon>Pseudomonadati</taxon>
        <taxon>Pseudomonadota</taxon>
        <taxon>Alphaproteobacteria</taxon>
        <taxon>Rhodospirillales</taxon>
        <taxon>Azospirillaceae</taxon>
        <taxon>Azospirillum</taxon>
    </lineage>
</organism>
<dbReference type="EMBL" id="HE577327">
    <property type="protein sequence ID" value="CCC99371.1"/>
    <property type="molecule type" value="Genomic_DNA"/>
</dbReference>
<keyword evidence="2" id="KW-1185">Reference proteome</keyword>
<sequence length="30" mass="3359">MLSLLDIPSGVLAVMIATVEAARMRMEQRR</sequence>
<evidence type="ECO:0000313" key="2">
    <source>
        <dbReference type="Proteomes" id="UP000007319"/>
    </source>
</evidence>
<dbReference type="KEGG" id="abs:AZOBR_200076"/>
<accession>A0A9P1JTA6</accession>
<gene>
    <name evidence="1" type="ORF">AZOBR_200076</name>
</gene>
<protein>
    <submittedName>
        <fullName evidence="1">Uncharacterized protein</fullName>
    </submittedName>
</protein>
<name>A0A9P1JTA6_9PROT</name>
<dbReference type="AlphaFoldDB" id="A0A9P1JTA6"/>
<evidence type="ECO:0000313" key="1">
    <source>
        <dbReference type="EMBL" id="CCC99371.1"/>
    </source>
</evidence>
<proteinExistence type="predicted"/>
<dbReference type="Proteomes" id="UP000007319">
    <property type="component" value="Chromosome"/>
</dbReference>